<feature type="region of interest" description="Disordered" evidence="1">
    <location>
        <begin position="1"/>
        <end position="39"/>
    </location>
</feature>
<dbReference type="Proteomes" id="UP001281761">
    <property type="component" value="Unassembled WGS sequence"/>
</dbReference>
<proteinExistence type="predicted"/>
<evidence type="ECO:0000313" key="3">
    <source>
        <dbReference type="Proteomes" id="UP001281761"/>
    </source>
</evidence>
<name>A0ABQ9WVA5_9EUKA</name>
<reference evidence="2 3" key="1">
    <citation type="journal article" date="2022" name="bioRxiv">
        <title>Genomics of Preaxostyla Flagellates Illuminates Evolutionary Transitions and the Path Towards Mitochondrial Loss.</title>
        <authorList>
            <person name="Novak L.V.F."/>
            <person name="Treitli S.C."/>
            <person name="Pyrih J."/>
            <person name="Halakuc P."/>
            <person name="Pipaliya S.V."/>
            <person name="Vacek V."/>
            <person name="Brzon O."/>
            <person name="Soukal P."/>
            <person name="Eme L."/>
            <person name="Dacks J.B."/>
            <person name="Karnkowska A."/>
            <person name="Elias M."/>
            <person name="Hampl V."/>
        </authorList>
    </citation>
    <scope>NUCLEOTIDE SEQUENCE [LARGE SCALE GENOMIC DNA]</scope>
    <source>
        <strain evidence="2">NAU3</strain>
        <tissue evidence="2">Gut</tissue>
    </source>
</reference>
<gene>
    <name evidence="2" type="ORF">BLNAU_21672</name>
</gene>
<accession>A0ABQ9WVA5</accession>
<feature type="region of interest" description="Disordered" evidence="1">
    <location>
        <begin position="139"/>
        <end position="171"/>
    </location>
</feature>
<dbReference type="EMBL" id="JARBJD010000348">
    <property type="protein sequence ID" value="KAK2943415.1"/>
    <property type="molecule type" value="Genomic_DNA"/>
</dbReference>
<evidence type="ECO:0000256" key="1">
    <source>
        <dbReference type="SAM" id="MobiDB-lite"/>
    </source>
</evidence>
<evidence type="ECO:0000313" key="2">
    <source>
        <dbReference type="EMBL" id="KAK2943415.1"/>
    </source>
</evidence>
<keyword evidence="3" id="KW-1185">Reference proteome</keyword>
<sequence length="171" mass="19642">MKNRHQNGKGKDKFAEVPDPCEEDRPADPDIGGAEGAMPNPMEGRLRLIRALLKSGIAWAELKKEQNQEDQTFICTFLHIPRSHNSVVGICGHTHFPRVRMALFSQKRSEMSKKQFMKGKREHEDKKETLPVIKTTRTVPRRVSKRMESQPRQEYYYQASAMLGSSHGEPR</sequence>
<organism evidence="2 3">
    <name type="scientific">Blattamonas nauphoetae</name>
    <dbReference type="NCBI Taxonomy" id="2049346"/>
    <lineage>
        <taxon>Eukaryota</taxon>
        <taxon>Metamonada</taxon>
        <taxon>Preaxostyla</taxon>
        <taxon>Oxymonadida</taxon>
        <taxon>Blattamonas</taxon>
    </lineage>
</organism>
<protein>
    <submittedName>
        <fullName evidence="2">Uncharacterized protein</fullName>
    </submittedName>
</protein>
<comment type="caution">
    <text evidence="2">The sequence shown here is derived from an EMBL/GenBank/DDBJ whole genome shotgun (WGS) entry which is preliminary data.</text>
</comment>